<organism evidence="1 2">
    <name type="scientific">Christensenella tenuis</name>
    <dbReference type="NCBI Taxonomy" id="2763033"/>
    <lineage>
        <taxon>Bacteria</taxon>
        <taxon>Bacillati</taxon>
        <taxon>Bacillota</taxon>
        <taxon>Clostridia</taxon>
        <taxon>Christensenellales</taxon>
        <taxon>Christensenellaceae</taxon>
        <taxon>Christensenella</taxon>
    </lineage>
</organism>
<reference evidence="1 2" key="1">
    <citation type="submission" date="2020-08" db="EMBL/GenBank/DDBJ databases">
        <title>Genome public.</title>
        <authorList>
            <person name="Liu C."/>
            <person name="Sun Q."/>
        </authorList>
    </citation>
    <scope>NUCLEOTIDE SEQUENCE [LARGE SCALE GENOMIC DNA]</scope>
    <source>
        <strain evidence="1 2">NSJ-35</strain>
    </source>
</reference>
<evidence type="ECO:0000313" key="2">
    <source>
        <dbReference type="Proteomes" id="UP000606889"/>
    </source>
</evidence>
<evidence type="ECO:0000313" key="1">
    <source>
        <dbReference type="EMBL" id="MBC5648489.1"/>
    </source>
</evidence>
<comment type="caution">
    <text evidence="1">The sequence shown here is derived from an EMBL/GenBank/DDBJ whole genome shotgun (WGS) entry which is preliminary data.</text>
</comment>
<proteinExistence type="predicted"/>
<keyword evidence="2" id="KW-1185">Reference proteome</keyword>
<name>A0ABR7EHH8_9FIRM</name>
<dbReference type="RefSeq" id="WP_079547078.1">
    <property type="nucleotide sequence ID" value="NZ_JACOON010000004.1"/>
</dbReference>
<dbReference type="Proteomes" id="UP000606889">
    <property type="component" value="Unassembled WGS sequence"/>
</dbReference>
<accession>A0ABR7EHH8</accession>
<gene>
    <name evidence="1" type="ORF">H8S18_09090</name>
</gene>
<sequence>MTVTELNHTDEKRKETAQRLGLSEAQLETIYKQIKETKPLYHYGYDYNRILAYINKNAGRITI</sequence>
<dbReference type="EMBL" id="JACOON010000004">
    <property type="protein sequence ID" value="MBC5648489.1"/>
    <property type="molecule type" value="Genomic_DNA"/>
</dbReference>
<protein>
    <submittedName>
        <fullName evidence="1">Uncharacterized protein</fullName>
    </submittedName>
</protein>